<protein>
    <recommendedName>
        <fullName evidence="9 10">Multifunctional fusion protein</fullName>
    </recommendedName>
    <domain>
        <recommendedName>
            <fullName evidence="9">Protein translocase subunit SecD</fullName>
        </recommendedName>
    </domain>
    <domain>
        <recommendedName>
            <fullName evidence="10">Protein-export membrane protein SecF</fullName>
        </recommendedName>
    </domain>
</protein>
<evidence type="ECO:0000256" key="12">
    <source>
        <dbReference type="SAM" id="SignalP"/>
    </source>
</evidence>
<feature type="transmembrane region" description="Helical" evidence="9">
    <location>
        <begin position="135"/>
        <end position="154"/>
    </location>
</feature>
<feature type="transmembrane region" description="Helical" evidence="9">
    <location>
        <begin position="569"/>
        <end position="594"/>
    </location>
</feature>
<comment type="subunit">
    <text evidence="9">Forms a complex with SecF. Part of the essential Sec protein translocation apparatus which comprises SecA, SecYEG and auxiliary proteins SecDF. Other proteins may also be involved.</text>
</comment>
<feature type="transmembrane region" description="Helical" evidence="9">
    <location>
        <begin position="530"/>
        <end position="548"/>
    </location>
</feature>
<comment type="subcellular location">
    <subcellularLocation>
        <location evidence="1 9">Cell membrane</location>
        <topology evidence="1 9">Multi-pass membrane protein</topology>
    </subcellularLocation>
</comment>
<dbReference type="RefSeq" id="WP_146403501.1">
    <property type="nucleotide sequence ID" value="NZ_SJPQ01000006.1"/>
</dbReference>
<feature type="region of interest" description="Disordered" evidence="11">
    <location>
        <begin position="34"/>
        <end position="125"/>
    </location>
</feature>
<comment type="function">
    <text evidence="9">Part of the Sec protein translocase complex. Interacts with the SecYEG preprotein conducting channel. SecDF uses the proton motive force (PMF) to complete protein translocation after the ATP-dependent function of SecA.</text>
</comment>
<evidence type="ECO:0000256" key="8">
    <source>
        <dbReference type="ARBA" id="ARBA00023136"/>
    </source>
</evidence>
<keyword evidence="12" id="KW-0732">Signal</keyword>
<feature type="transmembrane region" description="Helical" evidence="9">
    <location>
        <begin position="1024"/>
        <end position="1051"/>
    </location>
</feature>
<feature type="transmembrane region" description="Helical" evidence="9">
    <location>
        <begin position="950"/>
        <end position="971"/>
    </location>
</feature>
<evidence type="ECO:0000256" key="10">
    <source>
        <dbReference type="HAMAP-Rule" id="MF_01464"/>
    </source>
</evidence>
<feature type="chain" id="PRO_5022820116" description="Multifunctional fusion protein" evidence="12">
    <location>
        <begin position="31"/>
        <end position="1070"/>
    </location>
</feature>
<keyword evidence="5 9" id="KW-0653">Protein transport</keyword>
<comment type="similarity">
    <text evidence="10">Belongs to the SecD/SecF family. SecF subfamily.</text>
</comment>
<comment type="similarity">
    <text evidence="9">Belongs to the SecD/SecF family. SecD subfamily.</text>
</comment>
<feature type="transmembrane region" description="Helical" evidence="9">
    <location>
        <begin position="654"/>
        <end position="672"/>
    </location>
</feature>
<evidence type="ECO:0000259" key="14">
    <source>
        <dbReference type="Pfam" id="PF22599"/>
    </source>
</evidence>
<dbReference type="InterPro" id="IPR005665">
    <property type="entry name" value="SecF_bac"/>
</dbReference>
<dbReference type="NCBIfam" id="TIGR00966">
    <property type="entry name" value="transloc_SecF"/>
    <property type="match status" value="1"/>
</dbReference>
<feature type="compositionally biased region" description="Acidic residues" evidence="11">
    <location>
        <begin position="69"/>
        <end position="80"/>
    </location>
</feature>
<feature type="transmembrane region" description="Helical" evidence="9">
    <location>
        <begin position="877"/>
        <end position="898"/>
    </location>
</feature>
<evidence type="ECO:0000256" key="3">
    <source>
        <dbReference type="ARBA" id="ARBA00022475"/>
    </source>
</evidence>
<organism evidence="15 16">
    <name type="scientific">Pseudobythopirellula maris</name>
    <dbReference type="NCBI Taxonomy" id="2527991"/>
    <lineage>
        <taxon>Bacteria</taxon>
        <taxon>Pseudomonadati</taxon>
        <taxon>Planctomycetota</taxon>
        <taxon>Planctomycetia</taxon>
        <taxon>Pirellulales</taxon>
        <taxon>Lacipirellulaceae</taxon>
        <taxon>Pseudobythopirellula</taxon>
    </lineage>
</organism>
<dbReference type="Gene3D" id="1.20.1640.10">
    <property type="entry name" value="Multidrug efflux transporter AcrB transmembrane domain"/>
    <property type="match status" value="2"/>
</dbReference>
<dbReference type="PANTHER" id="PTHR30081">
    <property type="entry name" value="PROTEIN-EXPORT MEMBRANE PROTEIN SEC"/>
    <property type="match status" value="1"/>
</dbReference>
<feature type="compositionally biased region" description="Low complexity" evidence="11">
    <location>
        <begin position="34"/>
        <end position="53"/>
    </location>
</feature>
<dbReference type="PANTHER" id="PTHR30081:SF1">
    <property type="entry name" value="PROTEIN TRANSLOCASE SUBUNIT SECD"/>
    <property type="match status" value="1"/>
</dbReference>
<dbReference type="GO" id="GO:0043952">
    <property type="term" value="P:protein transport by the Sec complex"/>
    <property type="evidence" value="ECO:0007669"/>
    <property type="project" value="UniProtKB-UniRule"/>
</dbReference>
<dbReference type="FunFam" id="1.20.1640.10:FF:000004">
    <property type="entry name" value="Protein translocase subunit SecD"/>
    <property type="match status" value="1"/>
</dbReference>
<dbReference type="InterPro" id="IPR054384">
    <property type="entry name" value="SecDF_P1_head"/>
</dbReference>
<feature type="transmembrane region" description="Helical" evidence="9">
    <location>
        <begin position="600"/>
        <end position="624"/>
    </location>
</feature>
<dbReference type="EMBL" id="SJPQ01000006">
    <property type="protein sequence ID" value="TWT86187.1"/>
    <property type="molecule type" value="Genomic_DNA"/>
</dbReference>
<evidence type="ECO:0000313" key="15">
    <source>
        <dbReference type="EMBL" id="TWT86187.1"/>
    </source>
</evidence>
<feature type="transmembrane region" description="Helical" evidence="9">
    <location>
        <begin position="905"/>
        <end position="930"/>
    </location>
</feature>
<feature type="transmembrane region" description="Helical" evidence="9">
    <location>
        <begin position="1000"/>
        <end position="1018"/>
    </location>
</feature>
<gene>
    <name evidence="9" type="primary">secD</name>
    <name evidence="10" type="synonym">secF</name>
    <name evidence="15" type="ORF">Mal64_39280</name>
</gene>
<feature type="domain" description="SecDF P1 head subdomain" evidence="14">
    <location>
        <begin position="345"/>
        <end position="453"/>
    </location>
</feature>
<keyword evidence="2 9" id="KW-0813">Transport</keyword>
<dbReference type="Gene3D" id="3.30.70.3220">
    <property type="match status" value="1"/>
</dbReference>
<feature type="transmembrane region" description="Helical" evidence="9">
    <location>
        <begin position="166"/>
        <end position="183"/>
    </location>
</feature>
<dbReference type="Pfam" id="PF02355">
    <property type="entry name" value="SecD_SecF_C"/>
    <property type="match status" value="2"/>
</dbReference>
<dbReference type="InterPro" id="IPR022645">
    <property type="entry name" value="SecD/SecF_bac"/>
</dbReference>
<accession>A0A5C5ZGK0</accession>
<evidence type="ECO:0000256" key="6">
    <source>
        <dbReference type="ARBA" id="ARBA00022989"/>
    </source>
</evidence>
<evidence type="ECO:0000256" key="4">
    <source>
        <dbReference type="ARBA" id="ARBA00022692"/>
    </source>
</evidence>
<dbReference type="InterPro" id="IPR048634">
    <property type="entry name" value="SecD_SecF_C"/>
</dbReference>
<dbReference type="OrthoDB" id="9805019at2"/>
<feature type="domain" description="Protein export membrane protein SecD/SecF C-terminal" evidence="13">
    <location>
        <begin position="457"/>
        <end position="623"/>
    </location>
</feature>
<sequence length="1070" mass="112623" precursor="true">MKSSTSAAGFLWAALAMAALGTMGAPVAYAQDADAPEATVTAAEEAAEDGAALEQEEPAAEEGAAAEDATADEAVAEDAAPDAAGDGPEPPASDEPAADETAAEEPAAEDAGAGEPANDEAADEAAATQGIDFRAIAIAIALIVAPIYLGNAIAKGLRMKEHGWKIGLVLFSIAAAALCVAMGEFKGGPDLAGGITLIYEMSDPTAVVDGDEEEEADAKNGQRKVSADEMISALKQRIDPAGTKEVTIRQYGDAIEIIIPKAGPDDLEFVKRRITDLGQLEFRITADPTYSDDQPIIKQAELAAPSEKIVRIGEREVAEWVLYDVDKFGESGAGLVTRQAGDRLEALVLRDPFNVTGEYLASTAKSVDEIGAPTVAFRLNSSGASRFGKLTGDNLPNQATGAKRKLGIMLDKRLISAPQLNGRISESGQISGINDEREVDYIISILNAGSLPAALNKTPISEETVSPTLGATTIEMGKQAIAVSLGAVLLFILFYYRFAGIVACIALALTLLMVLGVMVLIQAAFTLPGLAGLVLTVGMSVDANVLIFERIREELAKGAGLRTAIRNGFGRATTTIVDANITTLITGIVLYSIGTDQIKGFAVTLILGILMSMYTAIFVSRLIFDIAERCGWIKNLSFASIVGNPGIDFIGKRGVALVLSLALISLGLVGVFSRGSDLLDIDFTGGSSVTMALKPENAATIAEVRETLEQTELVENNLLIVERGETGTRFTVNSSIEDVDEAESILDEAFQGKLQTYSVEIGESEPFTEEGGFSGTQTSLTFNDGEGFSDDDGLSHDTLVSRLQKILADQGQGGVLPLAMNPNLTPGSSQRFKEWDVRLGLPAEASRAVFDQLKGDLESQAVFPLANKIGGKVAGNMQLQAISAILVSLLCIVAYLWFRFQNVYYGVAAVIALVHDVLITLGALAGSAWLVSGMPPLATALQLDAFQISLPIVAAFITIIGYSLNDTIVVFDRIREVKGKSPELSNDIINSSVNQTLARTLLTSLTTLIVVAILYFAGGPGIHAFAFALVIGVLVGTYSSIFVASPALLWLTGGKIIEHTAEDQPVDNEP</sequence>
<dbReference type="SUPFAM" id="SSF82866">
    <property type="entry name" value="Multidrug efflux transporter AcrB transmembrane domain"/>
    <property type="match status" value="2"/>
</dbReference>
<evidence type="ECO:0000313" key="16">
    <source>
        <dbReference type="Proteomes" id="UP000315440"/>
    </source>
</evidence>
<comment type="caution">
    <text evidence="15">The sequence shown here is derived from an EMBL/GenBank/DDBJ whole genome shotgun (WGS) entry which is preliminary data.</text>
</comment>
<dbReference type="GO" id="GO:0065002">
    <property type="term" value="P:intracellular protein transmembrane transport"/>
    <property type="evidence" value="ECO:0007669"/>
    <property type="project" value="UniProtKB-UniRule"/>
</dbReference>
<feature type="compositionally biased region" description="Acidic residues" evidence="11">
    <location>
        <begin position="96"/>
        <end position="108"/>
    </location>
</feature>
<dbReference type="InterPro" id="IPR055344">
    <property type="entry name" value="SecD_SecF_C_bact"/>
</dbReference>
<keyword evidence="3 9" id="KW-1003">Cell membrane</keyword>
<feature type="transmembrane region" description="Helical" evidence="9">
    <location>
        <begin position="503"/>
        <end position="524"/>
    </location>
</feature>
<dbReference type="Proteomes" id="UP000315440">
    <property type="component" value="Unassembled WGS sequence"/>
</dbReference>
<feature type="transmembrane region" description="Helical" evidence="9">
    <location>
        <begin position="476"/>
        <end position="496"/>
    </location>
</feature>
<dbReference type="GO" id="GO:0005886">
    <property type="term" value="C:plasma membrane"/>
    <property type="evidence" value="ECO:0007669"/>
    <property type="project" value="UniProtKB-SubCell"/>
</dbReference>
<dbReference type="HAMAP" id="MF_01464_B">
    <property type="entry name" value="SecF_B"/>
    <property type="match status" value="1"/>
</dbReference>
<dbReference type="NCBIfam" id="TIGR00916">
    <property type="entry name" value="2A0604s01"/>
    <property type="match status" value="1"/>
</dbReference>
<keyword evidence="4 9" id="KW-0812">Transmembrane</keyword>
<evidence type="ECO:0000256" key="1">
    <source>
        <dbReference type="ARBA" id="ARBA00004651"/>
    </source>
</evidence>
<dbReference type="GO" id="GO:0015450">
    <property type="term" value="F:protein-transporting ATPase activity"/>
    <property type="evidence" value="ECO:0007669"/>
    <property type="project" value="InterPro"/>
</dbReference>
<comment type="caution">
    <text evidence="9">Lacks conserved residue(s) required for the propagation of feature annotation.</text>
</comment>
<name>A0A5C5ZGK0_9BACT</name>
<evidence type="ECO:0000256" key="11">
    <source>
        <dbReference type="SAM" id="MobiDB-lite"/>
    </source>
</evidence>
<dbReference type="InterPro" id="IPR005791">
    <property type="entry name" value="SecD"/>
</dbReference>
<evidence type="ECO:0000256" key="5">
    <source>
        <dbReference type="ARBA" id="ARBA00022927"/>
    </source>
</evidence>
<keyword evidence="6 9" id="KW-1133">Transmembrane helix</keyword>
<keyword evidence="16" id="KW-1185">Reference proteome</keyword>
<keyword evidence="8 9" id="KW-0472">Membrane</keyword>
<dbReference type="NCBIfam" id="TIGR01129">
    <property type="entry name" value="secD"/>
    <property type="match status" value="1"/>
</dbReference>
<feature type="domain" description="Protein export membrane protein SecD/SecF C-terminal" evidence="13">
    <location>
        <begin position="864"/>
        <end position="1052"/>
    </location>
</feature>
<dbReference type="AlphaFoldDB" id="A0A5C5ZGK0"/>
<proteinExistence type="inferred from homology"/>
<feature type="signal peptide" evidence="12">
    <location>
        <begin position="1"/>
        <end position="30"/>
    </location>
</feature>
<dbReference type="InterPro" id="IPR022813">
    <property type="entry name" value="SecD/SecF_arch_bac"/>
</dbReference>
<dbReference type="Gene3D" id="3.30.1360.200">
    <property type="match status" value="1"/>
</dbReference>
<dbReference type="PRINTS" id="PR01755">
    <property type="entry name" value="SECFTRNLCASE"/>
</dbReference>
<reference evidence="15 16" key="1">
    <citation type="submission" date="2019-02" db="EMBL/GenBank/DDBJ databases">
        <title>Deep-cultivation of Planctomycetes and their phenomic and genomic characterization uncovers novel biology.</title>
        <authorList>
            <person name="Wiegand S."/>
            <person name="Jogler M."/>
            <person name="Boedeker C."/>
            <person name="Pinto D."/>
            <person name="Vollmers J."/>
            <person name="Rivas-Marin E."/>
            <person name="Kohn T."/>
            <person name="Peeters S.H."/>
            <person name="Heuer A."/>
            <person name="Rast P."/>
            <person name="Oberbeckmann S."/>
            <person name="Bunk B."/>
            <person name="Jeske O."/>
            <person name="Meyerdierks A."/>
            <person name="Storesund J.E."/>
            <person name="Kallscheuer N."/>
            <person name="Luecker S."/>
            <person name="Lage O.M."/>
            <person name="Pohl T."/>
            <person name="Merkel B.J."/>
            <person name="Hornburger P."/>
            <person name="Mueller R.-W."/>
            <person name="Bruemmer F."/>
            <person name="Labrenz M."/>
            <person name="Spormann A.M."/>
            <person name="Op Den Camp H."/>
            <person name="Overmann J."/>
            <person name="Amann R."/>
            <person name="Jetten M.S.M."/>
            <person name="Mascher T."/>
            <person name="Medema M.H."/>
            <person name="Devos D.P."/>
            <person name="Kaster A.-K."/>
            <person name="Ovreas L."/>
            <person name="Rohde M."/>
            <person name="Galperin M.Y."/>
            <person name="Jogler C."/>
        </authorList>
    </citation>
    <scope>NUCLEOTIDE SEQUENCE [LARGE SCALE GENOMIC DNA]</scope>
    <source>
        <strain evidence="15 16">Mal64</strain>
    </source>
</reference>
<evidence type="ECO:0000256" key="2">
    <source>
        <dbReference type="ARBA" id="ARBA00022448"/>
    </source>
</evidence>
<evidence type="ECO:0000259" key="13">
    <source>
        <dbReference type="Pfam" id="PF02355"/>
    </source>
</evidence>
<dbReference type="GO" id="GO:0006605">
    <property type="term" value="P:protein targeting"/>
    <property type="evidence" value="ECO:0007669"/>
    <property type="project" value="UniProtKB-UniRule"/>
</dbReference>
<dbReference type="Pfam" id="PF22599">
    <property type="entry name" value="SecDF_P1_head"/>
    <property type="match status" value="1"/>
</dbReference>
<dbReference type="HAMAP" id="MF_01463_B">
    <property type="entry name" value="SecD_B"/>
    <property type="match status" value="1"/>
</dbReference>
<evidence type="ECO:0000256" key="7">
    <source>
        <dbReference type="ARBA" id="ARBA00023010"/>
    </source>
</evidence>
<comment type="subunit">
    <text evidence="10">Forms a complex with SecD. Part of the essential Sec protein translocation apparatus which comprises SecA, SecYEG and auxiliary proteins SecDF. Other proteins may also be involved.</text>
</comment>
<evidence type="ECO:0000256" key="9">
    <source>
        <dbReference type="HAMAP-Rule" id="MF_01463"/>
    </source>
</evidence>
<keyword evidence="7 9" id="KW-0811">Translocation</keyword>